<sequence>MAENLRRGMQDINLGADEPSIPLPVNVVNEAMAANHFILIGRPVMPRRQNIRSIIATLPHNWGHVGVYGRMIEGRQFQFVFPSEESLEVVLRSGPWAFSDRMLILERWTPSFNLLMLNFIPFWIQIRGMPIQFKSQDIVMHIGRALGMYLDVDYIPEVAARRDYNGNLNHDGDDEDSDGNNGGEHDVPNRGVIIEEIHEVEPNGDANVVQEENVQEKVEEEEDDLHEENANEYDELWSNQAMQTMYSDELNDEKMNNPINPFGTRRDGKELLKRKSWMESVEGNKLIFNRL</sequence>
<dbReference type="InterPro" id="IPR040256">
    <property type="entry name" value="At4g02000-like"/>
</dbReference>
<dbReference type="PANTHER" id="PTHR31286:SF162">
    <property type="entry name" value="DUF4283 DOMAIN-CONTAINING PROTEIN-RELATED"/>
    <property type="match status" value="1"/>
</dbReference>
<evidence type="ECO:0000259" key="3">
    <source>
        <dbReference type="Pfam" id="PF14111"/>
    </source>
</evidence>
<reference evidence="4 5" key="1">
    <citation type="submission" date="2020-02" db="EMBL/GenBank/DDBJ databases">
        <authorList>
            <person name="Ma Q."/>
            <person name="Huang Y."/>
            <person name="Song X."/>
            <person name="Pei D."/>
        </authorList>
    </citation>
    <scope>NUCLEOTIDE SEQUENCE [LARGE SCALE GENOMIC DNA]</scope>
    <source>
        <strain evidence="4">Sxm20200214</strain>
        <tissue evidence="4">Leaf</tissue>
    </source>
</reference>
<accession>A0A8X7RGH4</accession>
<dbReference type="Pfam" id="PF14111">
    <property type="entry name" value="DUF4283"/>
    <property type="match status" value="1"/>
</dbReference>
<dbReference type="InterPro" id="IPR025558">
    <property type="entry name" value="DUF4283"/>
</dbReference>
<dbReference type="EMBL" id="JAAMPC010000010">
    <property type="protein sequence ID" value="KAG2286473.1"/>
    <property type="molecule type" value="Genomic_DNA"/>
</dbReference>
<keyword evidence="5" id="KW-1185">Reference proteome</keyword>
<gene>
    <name evidence="4" type="ORF">Bca52824_046077</name>
</gene>
<dbReference type="Proteomes" id="UP000886595">
    <property type="component" value="Unassembled WGS sequence"/>
</dbReference>
<evidence type="ECO:0000256" key="2">
    <source>
        <dbReference type="SAM" id="MobiDB-lite"/>
    </source>
</evidence>
<feature type="region of interest" description="Disordered" evidence="2">
    <location>
        <begin position="165"/>
        <end position="188"/>
    </location>
</feature>
<comment type="caution">
    <text evidence="4">The sequence shown here is derived from an EMBL/GenBank/DDBJ whole genome shotgun (WGS) entry which is preliminary data.</text>
</comment>
<organism evidence="4 5">
    <name type="scientific">Brassica carinata</name>
    <name type="common">Ethiopian mustard</name>
    <name type="synonym">Abyssinian cabbage</name>
    <dbReference type="NCBI Taxonomy" id="52824"/>
    <lineage>
        <taxon>Eukaryota</taxon>
        <taxon>Viridiplantae</taxon>
        <taxon>Streptophyta</taxon>
        <taxon>Embryophyta</taxon>
        <taxon>Tracheophyta</taxon>
        <taxon>Spermatophyta</taxon>
        <taxon>Magnoliopsida</taxon>
        <taxon>eudicotyledons</taxon>
        <taxon>Gunneridae</taxon>
        <taxon>Pentapetalae</taxon>
        <taxon>rosids</taxon>
        <taxon>malvids</taxon>
        <taxon>Brassicales</taxon>
        <taxon>Brassicaceae</taxon>
        <taxon>Brassiceae</taxon>
        <taxon>Brassica</taxon>
    </lineage>
</organism>
<keyword evidence="1" id="KW-0175">Coiled coil</keyword>
<name>A0A8X7RGH4_BRACI</name>
<evidence type="ECO:0000256" key="1">
    <source>
        <dbReference type="SAM" id="Coils"/>
    </source>
</evidence>
<evidence type="ECO:0000313" key="4">
    <source>
        <dbReference type="EMBL" id="KAG2286473.1"/>
    </source>
</evidence>
<dbReference type="PANTHER" id="PTHR31286">
    <property type="entry name" value="GLYCINE-RICH CELL WALL STRUCTURAL PROTEIN 1.8-LIKE"/>
    <property type="match status" value="1"/>
</dbReference>
<dbReference type="OrthoDB" id="1097630at2759"/>
<evidence type="ECO:0000313" key="5">
    <source>
        <dbReference type="Proteomes" id="UP000886595"/>
    </source>
</evidence>
<proteinExistence type="predicted"/>
<feature type="domain" description="DUF4283" evidence="3">
    <location>
        <begin position="34"/>
        <end position="114"/>
    </location>
</feature>
<protein>
    <recommendedName>
        <fullName evidence="3">DUF4283 domain-containing protein</fullName>
    </recommendedName>
</protein>
<feature type="coiled-coil region" evidence="1">
    <location>
        <begin position="208"/>
        <end position="235"/>
    </location>
</feature>
<dbReference type="AlphaFoldDB" id="A0A8X7RGH4"/>